<feature type="non-terminal residue" evidence="1">
    <location>
        <position position="1"/>
    </location>
</feature>
<reference evidence="1 2" key="1">
    <citation type="journal article" date="2022" name="Genome Biol. Evol.">
        <title>Host diet, physiology and behaviors set the stage for Lachnospiraceae cladogenesis.</title>
        <authorList>
            <person name="Vera-Ponce De Leon A."/>
            <person name="Schneider M."/>
            <person name="Jahnes B.C."/>
            <person name="Sadowski V."/>
            <person name="Camuy-Velez L.A."/>
            <person name="Duan J."/>
            <person name="Sabree Z.L."/>
        </authorList>
    </citation>
    <scope>NUCLEOTIDE SEQUENCE [LARGE SCALE GENOMIC DNA]</scope>
    <source>
        <strain evidence="1 2">PAL113</strain>
    </source>
</reference>
<gene>
    <name evidence="1" type="ORF">NK125_13620</name>
</gene>
<dbReference type="Proteomes" id="UP001523566">
    <property type="component" value="Unassembled WGS sequence"/>
</dbReference>
<protein>
    <submittedName>
        <fullName evidence="1">Uncharacterized protein</fullName>
    </submittedName>
</protein>
<comment type="caution">
    <text evidence="1">The sequence shown here is derived from an EMBL/GenBank/DDBJ whole genome shotgun (WGS) entry which is preliminary data.</text>
</comment>
<dbReference type="EMBL" id="JAMZFW010000027">
    <property type="protein sequence ID" value="MCP1103441.1"/>
    <property type="molecule type" value="Genomic_DNA"/>
</dbReference>
<evidence type="ECO:0000313" key="2">
    <source>
        <dbReference type="Proteomes" id="UP001523566"/>
    </source>
</evidence>
<accession>A0ABT1EC72</accession>
<evidence type="ECO:0000313" key="1">
    <source>
        <dbReference type="EMBL" id="MCP1103441.1"/>
    </source>
</evidence>
<sequence>GVVFVLFFVVVYGSYTKIFPKLDFSQNPFHCRQASKSIHLTPYRGRRILDVFVKNETLDALSMDFSFDLWEEYESTSMIRICTSWATTKDQIDSLLEALEARSTLS</sequence>
<dbReference type="Gene3D" id="3.90.1150.10">
    <property type="entry name" value="Aspartate Aminotransferase, domain 1"/>
    <property type="match status" value="1"/>
</dbReference>
<proteinExistence type="predicted"/>
<name>A0ABT1EC72_9FIRM</name>
<dbReference type="InterPro" id="IPR015422">
    <property type="entry name" value="PyrdxlP-dep_Trfase_small"/>
</dbReference>
<keyword evidence="2" id="KW-1185">Reference proteome</keyword>
<organism evidence="1 2">
    <name type="scientific">Aequitasia blattaphilus</name>
    <dbReference type="NCBI Taxonomy" id="2949332"/>
    <lineage>
        <taxon>Bacteria</taxon>
        <taxon>Bacillati</taxon>
        <taxon>Bacillota</taxon>
        <taxon>Clostridia</taxon>
        <taxon>Lachnospirales</taxon>
        <taxon>Lachnospiraceae</taxon>
        <taxon>Aequitasia</taxon>
    </lineage>
</organism>